<dbReference type="Proteomes" id="UP000662888">
    <property type="component" value="Chromosome"/>
</dbReference>
<sequence length="114" mass="12494">MTKTTAKKFSLNVAPTFKAPVHIQVPGAGEGEILFTFKHRTKDELKEFSESLKAVDGEDGPKDADVLLDIASGWDLDEPFDADSLEKLTQRYMGAAQAVIAAYFTELMGARTKN</sequence>
<name>A0AA48WJ07_9BURK</name>
<dbReference type="RefSeq" id="WP_206092380.1">
    <property type="nucleotide sequence ID" value="NZ_CP065053.1"/>
</dbReference>
<proteinExistence type="predicted"/>
<reference evidence="1 2" key="1">
    <citation type="submission" date="2020-11" db="EMBL/GenBank/DDBJ databases">
        <authorList>
            <person name="Sun Q."/>
        </authorList>
    </citation>
    <scope>NUCLEOTIDE SEQUENCE [LARGE SCALE GENOMIC DNA]</scope>
    <source>
        <strain evidence="1 2">P8398</strain>
    </source>
</reference>
<dbReference type="EMBL" id="CP065053">
    <property type="protein sequence ID" value="QPI52926.1"/>
    <property type="molecule type" value="Genomic_DNA"/>
</dbReference>
<evidence type="ECO:0000313" key="1">
    <source>
        <dbReference type="EMBL" id="QPI52926.1"/>
    </source>
</evidence>
<protein>
    <recommendedName>
        <fullName evidence="3">Phage tail assembly chaperone</fullName>
    </recommendedName>
</protein>
<dbReference type="Pfam" id="PF08748">
    <property type="entry name" value="Phage_TAC_4"/>
    <property type="match status" value="1"/>
</dbReference>
<keyword evidence="2" id="KW-1185">Reference proteome</keyword>
<gene>
    <name evidence="1" type="ORF">IV454_16395</name>
</gene>
<evidence type="ECO:0000313" key="2">
    <source>
        <dbReference type="Proteomes" id="UP000662888"/>
    </source>
</evidence>
<dbReference type="InterPro" id="IPR014859">
    <property type="entry name" value="Phage_TAC_4"/>
</dbReference>
<evidence type="ECO:0008006" key="3">
    <source>
        <dbReference type="Google" id="ProtNLM"/>
    </source>
</evidence>
<accession>A0AA48WJ07</accession>
<organism evidence="1 2">
    <name type="scientific">Massilia antarctica</name>
    <dbReference type="NCBI Taxonomy" id="2765360"/>
    <lineage>
        <taxon>Bacteria</taxon>
        <taxon>Pseudomonadati</taxon>
        <taxon>Pseudomonadota</taxon>
        <taxon>Betaproteobacteria</taxon>
        <taxon>Burkholderiales</taxon>
        <taxon>Oxalobacteraceae</taxon>
        <taxon>Telluria group</taxon>
        <taxon>Massilia</taxon>
    </lineage>
</organism>